<evidence type="ECO:0000313" key="3">
    <source>
        <dbReference type="Proteomes" id="UP000663193"/>
    </source>
</evidence>
<evidence type="ECO:0000256" key="1">
    <source>
        <dbReference type="SAM" id="MobiDB-lite"/>
    </source>
</evidence>
<keyword evidence="3" id="KW-1185">Reference proteome</keyword>
<dbReference type="OrthoDB" id="271448at2759"/>
<dbReference type="EMBL" id="CP069037">
    <property type="protein sequence ID" value="QRD03513.1"/>
    <property type="molecule type" value="Genomic_DNA"/>
</dbReference>
<dbReference type="VEuPathDB" id="FungiDB:JI435_102900"/>
<dbReference type="PANTHER" id="PTHR36578">
    <property type="entry name" value="CHROMOSOME 15, WHOLE GENOME SHOTGUN SEQUENCE"/>
    <property type="match status" value="1"/>
</dbReference>
<accession>A0A7U2I827</accession>
<sequence>MKYSTIFSAIIGSASASVLPRQACLPLKHSVAPGPVPNTVESFGNYPFYSEIAKVVVSPAGFEPIAKAASAAVNSASYMHIINLDSYDVSACAQHCDATGGCEAFNTYFQRNPSVDPAAACPNPSANTLVVCGLYSQAINEADITNEGQGRGPIDANGQAFEVVIRGSNVYNRVAKLASSPAKETVTVTVTAPCTASSMVDAFTNPLVPFLTPGPVAFPKSSSASTTSTTHSASVTSAVVGTSSSSKSTRSAMFTPSLISEPLTWSFAAPTTSTKSIASATKVAVTTLASSFVRQIW</sequence>
<dbReference type="Proteomes" id="UP000663193">
    <property type="component" value="Chromosome 15"/>
</dbReference>
<name>A0A7U2I827_PHANO</name>
<feature type="region of interest" description="Disordered" evidence="1">
    <location>
        <begin position="221"/>
        <end position="241"/>
    </location>
</feature>
<dbReference type="OMA" id="YMHIINL"/>
<evidence type="ECO:0008006" key="4">
    <source>
        <dbReference type="Google" id="ProtNLM"/>
    </source>
</evidence>
<gene>
    <name evidence="2" type="ORF">JI435_102900</name>
</gene>
<reference evidence="3" key="1">
    <citation type="journal article" date="2021" name="BMC Genomics">
        <title>Chromosome-level genome assembly and manually-curated proteome of model necrotroph Parastagonospora nodorum Sn15 reveals a genome-wide trove of candidate effector homologs, and redundancy of virulence-related functions within an accessory chromosome.</title>
        <authorList>
            <person name="Bertazzoni S."/>
            <person name="Jones D.A.B."/>
            <person name="Phan H.T."/>
            <person name="Tan K.-C."/>
            <person name="Hane J.K."/>
        </authorList>
    </citation>
    <scope>NUCLEOTIDE SEQUENCE [LARGE SCALE GENOMIC DNA]</scope>
    <source>
        <strain evidence="3">SN15 / ATCC MYA-4574 / FGSC 10173)</strain>
    </source>
</reference>
<organism evidence="2 3">
    <name type="scientific">Phaeosphaeria nodorum (strain SN15 / ATCC MYA-4574 / FGSC 10173)</name>
    <name type="common">Glume blotch fungus</name>
    <name type="synonym">Parastagonospora nodorum</name>
    <dbReference type="NCBI Taxonomy" id="321614"/>
    <lineage>
        <taxon>Eukaryota</taxon>
        <taxon>Fungi</taxon>
        <taxon>Dikarya</taxon>
        <taxon>Ascomycota</taxon>
        <taxon>Pezizomycotina</taxon>
        <taxon>Dothideomycetes</taxon>
        <taxon>Pleosporomycetidae</taxon>
        <taxon>Pleosporales</taxon>
        <taxon>Pleosporineae</taxon>
        <taxon>Phaeosphaeriaceae</taxon>
        <taxon>Parastagonospora</taxon>
    </lineage>
</organism>
<protein>
    <recommendedName>
        <fullName evidence="4">Apple domain-containing protein</fullName>
    </recommendedName>
</protein>
<proteinExistence type="predicted"/>
<evidence type="ECO:0000313" key="2">
    <source>
        <dbReference type="EMBL" id="QRD03513.1"/>
    </source>
</evidence>
<dbReference type="AlphaFoldDB" id="A0A7U2I827"/>
<dbReference type="PANTHER" id="PTHR36578:SF1">
    <property type="entry name" value="APPLE DOMAIN-CONTAINING PROTEIN"/>
    <property type="match status" value="1"/>
</dbReference>